<name>A0A975J1F4_9BACT</name>
<feature type="chain" id="PRO_5037777537" evidence="1">
    <location>
        <begin position="35"/>
        <end position="348"/>
    </location>
</feature>
<dbReference type="KEGG" id="lamb:KBB96_05075"/>
<evidence type="ECO:0000313" key="3">
    <source>
        <dbReference type="Proteomes" id="UP000676169"/>
    </source>
</evidence>
<dbReference type="EMBL" id="CP073100">
    <property type="protein sequence ID" value="QUE52265.1"/>
    <property type="molecule type" value="Genomic_DNA"/>
</dbReference>
<keyword evidence="1" id="KW-0732">Signal</keyword>
<organism evidence="2 3">
    <name type="scientific">Luteolibacter ambystomatis</name>
    <dbReference type="NCBI Taxonomy" id="2824561"/>
    <lineage>
        <taxon>Bacteria</taxon>
        <taxon>Pseudomonadati</taxon>
        <taxon>Verrucomicrobiota</taxon>
        <taxon>Verrucomicrobiia</taxon>
        <taxon>Verrucomicrobiales</taxon>
        <taxon>Verrucomicrobiaceae</taxon>
        <taxon>Luteolibacter</taxon>
    </lineage>
</organism>
<dbReference type="AlphaFoldDB" id="A0A975J1F4"/>
<reference evidence="2" key="1">
    <citation type="submission" date="2021-04" db="EMBL/GenBank/DDBJ databases">
        <title>Luteolibacter sp. 32A isolated from the skin of an Anderson's salamander (Ambystoma andersonii).</title>
        <authorList>
            <person name="Spergser J."/>
            <person name="Busse H.-J."/>
        </authorList>
    </citation>
    <scope>NUCLEOTIDE SEQUENCE</scope>
    <source>
        <strain evidence="2">32A</strain>
    </source>
</reference>
<dbReference type="Proteomes" id="UP000676169">
    <property type="component" value="Chromosome"/>
</dbReference>
<proteinExistence type="predicted"/>
<dbReference type="RefSeq" id="WP_211633051.1">
    <property type="nucleotide sequence ID" value="NZ_CP073100.1"/>
</dbReference>
<gene>
    <name evidence="2" type="ORF">KBB96_05075</name>
</gene>
<protein>
    <submittedName>
        <fullName evidence="2">Uncharacterized protein</fullName>
    </submittedName>
</protein>
<sequence length="348" mass="39019">MHSELNSLKFCYFRPIRLALASAFLALMPTTVIGDEALPYAEHFNPANGFKPAQRNLTAIFLQMAGSFEHYGTPANYLRHANAEAKRVEAAWLKAKGKPAKFRPEYFTEEYIEKLITGWNQMERVLALESFTRTSGRQMRYAIIGSGSMTPAELASLEPNLTAEESAEFRRLVAKPYFTKDDFVSLERFYADGKGHHKLTAIGKEAVNRRVRRGTMDQRELDKDIEASKEGTTILSILSAHQRRTVGGINGTSAAANADDLQTALVKGLKLAEDRVEVDRLPSTERDALTFSHAIKGLLDQRLKEISKQATPEQMKAMKTATTLMFENLIVASQLEFEAGLWDEVLQR</sequence>
<evidence type="ECO:0000313" key="2">
    <source>
        <dbReference type="EMBL" id="QUE52265.1"/>
    </source>
</evidence>
<evidence type="ECO:0000256" key="1">
    <source>
        <dbReference type="SAM" id="SignalP"/>
    </source>
</evidence>
<feature type="signal peptide" evidence="1">
    <location>
        <begin position="1"/>
        <end position="34"/>
    </location>
</feature>
<accession>A0A975J1F4</accession>
<keyword evidence="3" id="KW-1185">Reference proteome</keyword>